<reference evidence="3" key="1">
    <citation type="submission" date="2013-01" db="EMBL/GenBank/DDBJ databases">
        <title>Draft Genome Sequence of a Mulberry Tree, Morus notabilis C.K. Schneid.</title>
        <authorList>
            <person name="He N."/>
            <person name="Zhao S."/>
        </authorList>
    </citation>
    <scope>NUCLEOTIDE SEQUENCE</scope>
</reference>
<gene>
    <name evidence="2" type="ORF">L484_016078</name>
</gene>
<keyword evidence="3" id="KW-1185">Reference proteome</keyword>
<name>W9SDL6_9ROSA</name>
<evidence type="ECO:0000313" key="2">
    <source>
        <dbReference type="EMBL" id="EXC26860.1"/>
    </source>
</evidence>
<dbReference type="EMBL" id="KE346122">
    <property type="protein sequence ID" value="EXC26860.1"/>
    <property type="molecule type" value="Genomic_DNA"/>
</dbReference>
<sequence>MAPILGIPCQGERIHSGLFNLEKNQNHYHSNSRTGGLNIEGLAHKNETRNNEDFGI</sequence>
<organism evidence="2 3">
    <name type="scientific">Morus notabilis</name>
    <dbReference type="NCBI Taxonomy" id="981085"/>
    <lineage>
        <taxon>Eukaryota</taxon>
        <taxon>Viridiplantae</taxon>
        <taxon>Streptophyta</taxon>
        <taxon>Embryophyta</taxon>
        <taxon>Tracheophyta</taxon>
        <taxon>Spermatophyta</taxon>
        <taxon>Magnoliopsida</taxon>
        <taxon>eudicotyledons</taxon>
        <taxon>Gunneridae</taxon>
        <taxon>Pentapetalae</taxon>
        <taxon>rosids</taxon>
        <taxon>fabids</taxon>
        <taxon>Rosales</taxon>
        <taxon>Moraceae</taxon>
        <taxon>Moreae</taxon>
        <taxon>Morus</taxon>
    </lineage>
</organism>
<protein>
    <submittedName>
        <fullName evidence="2">Uncharacterized protein</fullName>
    </submittedName>
</protein>
<feature type="region of interest" description="Disordered" evidence="1">
    <location>
        <begin position="26"/>
        <end position="56"/>
    </location>
</feature>
<dbReference type="AlphaFoldDB" id="W9SDL6"/>
<feature type="compositionally biased region" description="Basic and acidic residues" evidence="1">
    <location>
        <begin position="42"/>
        <end position="56"/>
    </location>
</feature>
<dbReference type="Proteomes" id="UP000030645">
    <property type="component" value="Unassembled WGS sequence"/>
</dbReference>
<proteinExistence type="predicted"/>
<accession>W9SDL6</accession>
<evidence type="ECO:0000256" key="1">
    <source>
        <dbReference type="SAM" id="MobiDB-lite"/>
    </source>
</evidence>
<evidence type="ECO:0000313" key="3">
    <source>
        <dbReference type="Proteomes" id="UP000030645"/>
    </source>
</evidence>